<dbReference type="PROSITE" id="PS50932">
    <property type="entry name" value="HTH_LACI_2"/>
    <property type="match status" value="1"/>
</dbReference>
<reference evidence="6" key="1">
    <citation type="journal article" date="2019" name="Int. J. Syst. Evol. Microbiol.">
        <title>The Global Catalogue of Microorganisms (GCM) 10K type strain sequencing project: providing services to taxonomists for standard genome sequencing and annotation.</title>
        <authorList>
            <consortium name="The Broad Institute Genomics Platform"/>
            <consortium name="The Broad Institute Genome Sequencing Center for Infectious Disease"/>
            <person name="Wu L."/>
            <person name="Ma J."/>
        </authorList>
    </citation>
    <scope>NUCLEOTIDE SEQUENCE [LARGE SCALE GENOMIC DNA]</scope>
    <source>
        <strain evidence="6">CGMCC 4.7152</strain>
    </source>
</reference>
<dbReference type="CDD" id="cd01392">
    <property type="entry name" value="HTH_LacI"/>
    <property type="match status" value="1"/>
</dbReference>
<keyword evidence="6" id="KW-1185">Reference proteome</keyword>
<dbReference type="InterPro" id="IPR046335">
    <property type="entry name" value="LacI/GalR-like_sensor"/>
</dbReference>
<dbReference type="SMART" id="SM00354">
    <property type="entry name" value="HTH_LACI"/>
    <property type="match status" value="1"/>
</dbReference>
<dbReference type="InterPro" id="IPR028082">
    <property type="entry name" value="Peripla_BP_I"/>
</dbReference>
<dbReference type="Gene3D" id="1.10.260.40">
    <property type="entry name" value="lambda repressor-like DNA-binding domains"/>
    <property type="match status" value="1"/>
</dbReference>
<dbReference type="SUPFAM" id="SSF47413">
    <property type="entry name" value="lambda repressor-like DNA-binding domains"/>
    <property type="match status" value="1"/>
</dbReference>
<evidence type="ECO:0000256" key="1">
    <source>
        <dbReference type="ARBA" id="ARBA00023015"/>
    </source>
</evidence>
<evidence type="ECO:0000256" key="2">
    <source>
        <dbReference type="ARBA" id="ARBA00023125"/>
    </source>
</evidence>
<keyword evidence="1" id="KW-0805">Transcription regulation</keyword>
<feature type="domain" description="HTH lacI-type" evidence="4">
    <location>
        <begin position="7"/>
        <end position="60"/>
    </location>
</feature>
<dbReference type="RefSeq" id="WP_380120205.1">
    <property type="nucleotide sequence ID" value="NZ_JBHSIU010000041.1"/>
</dbReference>
<dbReference type="PANTHER" id="PTHR30146:SF109">
    <property type="entry name" value="HTH-TYPE TRANSCRIPTIONAL REGULATOR GALS"/>
    <property type="match status" value="1"/>
</dbReference>
<proteinExistence type="predicted"/>
<evidence type="ECO:0000259" key="4">
    <source>
        <dbReference type="PROSITE" id="PS50932"/>
    </source>
</evidence>
<dbReference type="PROSITE" id="PS00356">
    <property type="entry name" value="HTH_LACI_1"/>
    <property type="match status" value="1"/>
</dbReference>
<keyword evidence="3" id="KW-0804">Transcription</keyword>
<organism evidence="5 6">
    <name type="scientific">Dactylosporangium cerinum</name>
    <dbReference type="NCBI Taxonomy" id="1434730"/>
    <lineage>
        <taxon>Bacteria</taxon>
        <taxon>Bacillati</taxon>
        <taxon>Actinomycetota</taxon>
        <taxon>Actinomycetes</taxon>
        <taxon>Micromonosporales</taxon>
        <taxon>Micromonosporaceae</taxon>
        <taxon>Dactylosporangium</taxon>
    </lineage>
</organism>
<dbReference type="EMBL" id="JBHSIU010000041">
    <property type="protein sequence ID" value="MFC5002278.1"/>
    <property type="molecule type" value="Genomic_DNA"/>
</dbReference>
<gene>
    <name evidence="5" type="ORF">ACFPIJ_31155</name>
</gene>
<dbReference type="InterPro" id="IPR010982">
    <property type="entry name" value="Lambda_DNA-bd_dom_sf"/>
</dbReference>
<dbReference type="SUPFAM" id="SSF53822">
    <property type="entry name" value="Periplasmic binding protein-like I"/>
    <property type="match status" value="1"/>
</dbReference>
<dbReference type="PANTHER" id="PTHR30146">
    <property type="entry name" value="LACI-RELATED TRANSCRIPTIONAL REPRESSOR"/>
    <property type="match status" value="1"/>
</dbReference>
<dbReference type="Proteomes" id="UP001595912">
    <property type="component" value="Unassembled WGS sequence"/>
</dbReference>
<dbReference type="GO" id="GO:0003677">
    <property type="term" value="F:DNA binding"/>
    <property type="evidence" value="ECO:0007669"/>
    <property type="project" value="UniProtKB-KW"/>
</dbReference>
<evidence type="ECO:0000313" key="5">
    <source>
        <dbReference type="EMBL" id="MFC5002278.1"/>
    </source>
</evidence>
<dbReference type="Pfam" id="PF13377">
    <property type="entry name" value="Peripla_BP_3"/>
    <property type="match status" value="1"/>
</dbReference>
<dbReference type="CDD" id="cd06267">
    <property type="entry name" value="PBP1_LacI_sugar_binding-like"/>
    <property type="match status" value="1"/>
</dbReference>
<dbReference type="PRINTS" id="PR00036">
    <property type="entry name" value="HTHLACI"/>
</dbReference>
<dbReference type="Pfam" id="PF00356">
    <property type="entry name" value="LacI"/>
    <property type="match status" value="1"/>
</dbReference>
<name>A0ABV9W132_9ACTN</name>
<comment type="caution">
    <text evidence="5">The sequence shown here is derived from an EMBL/GenBank/DDBJ whole genome shotgun (WGS) entry which is preliminary data.</text>
</comment>
<dbReference type="InterPro" id="IPR000843">
    <property type="entry name" value="HTH_LacI"/>
</dbReference>
<dbReference type="Gene3D" id="3.40.50.2300">
    <property type="match status" value="2"/>
</dbReference>
<accession>A0ABV9W132</accession>
<keyword evidence="2 5" id="KW-0238">DNA-binding</keyword>
<evidence type="ECO:0000256" key="3">
    <source>
        <dbReference type="ARBA" id="ARBA00023163"/>
    </source>
</evidence>
<evidence type="ECO:0000313" key="6">
    <source>
        <dbReference type="Proteomes" id="UP001595912"/>
    </source>
</evidence>
<sequence>MNVHVRATMKDVAALAGVGLATVSRVLNGVPVDPHLTGRVLDAARQLGYRKDTAATSLRRADRRTNTIGLVLQDVANPFSSALHRAVEDVGVQRGLLVLAGSSDEEPERERELLGVLRTRRVDGLIVVPTGAPDDELESAHRDGTPIVCVDRASPVPGVDTVTADNRGGVAGAVRALHALGHRRIGFVADHSSLWTARERHEGFAAAMAELGCRTRAGWVRRDVHTEDAARAAVTGMFGAATAPTAVVTAQNWLTVGARRALVDLGLHHTVAHVGFDDFPLADMLDPPVSVIAQDPAELGRRAALLLLSRLDGDSGPAETVTLPTRYIARGSGELPPPVRPS</sequence>
<protein>
    <submittedName>
        <fullName evidence="5">LacI family DNA-binding transcriptional regulator</fullName>
    </submittedName>
</protein>